<feature type="domain" description="Ysc84 actin-binding" evidence="3">
    <location>
        <begin position="95"/>
        <end position="220"/>
    </location>
</feature>
<dbReference type="EMBL" id="APND01000002">
    <property type="protein sequence ID" value="MES1928896.1"/>
    <property type="molecule type" value="Genomic_DNA"/>
</dbReference>
<dbReference type="Pfam" id="PF04366">
    <property type="entry name" value="Ysc84"/>
    <property type="match status" value="1"/>
</dbReference>
<dbReference type="InterPro" id="IPR007461">
    <property type="entry name" value="Ysc84_actin-binding"/>
</dbReference>
<evidence type="ECO:0000259" key="3">
    <source>
        <dbReference type="Pfam" id="PF04366"/>
    </source>
</evidence>
<organism evidence="4 5">
    <name type="scientific">Salinisphaera dokdonensis CL-ES53</name>
    <dbReference type="NCBI Taxonomy" id="1304272"/>
    <lineage>
        <taxon>Bacteria</taxon>
        <taxon>Pseudomonadati</taxon>
        <taxon>Pseudomonadota</taxon>
        <taxon>Gammaproteobacteria</taxon>
        <taxon>Salinisphaerales</taxon>
        <taxon>Salinisphaeraceae</taxon>
        <taxon>Salinisphaera</taxon>
    </lineage>
</organism>
<name>A0ABV2AZ36_9GAMM</name>
<feature type="compositionally biased region" description="Gly residues" evidence="1">
    <location>
        <begin position="306"/>
        <end position="315"/>
    </location>
</feature>
<comment type="caution">
    <text evidence="4">The sequence shown here is derived from an EMBL/GenBank/DDBJ whole genome shotgun (WGS) entry which is preliminary data.</text>
</comment>
<accession>A0ABV2AZ36</accession>
<sequence>MTALFVAVAMLSSTSALAANEQQQKLDDATTVVSQFVDIPENAIPPALLGKAYGIAVIPSVFKAGFVVGGRHGKGVLTVRTKDGSWSNPTFISLTGGSIGWQIGASSSDIILVFKTQRSIDKIASGQINLGADAAVAAGPVGRSAGASTNLGFDAEVYSYSRARGLFAGVSLEGGKISIDREANWLFYDKAGIDAYTILRDGDESKMPQAGQKFIYTLDRYMPASSDFDREAATEGTKMEDSGNANSNGYQSGDSARGQAVPYDGRSGVEVQQGNYDAADNNGNAGAGYDQGSSNDNSYDYNQGNQGNGASGQGGASNTQGSGSGDYGSGANSNY</sequence>
<dbReference type="InterPro" id="IPR051702">
    <property type="entry name" value="SH3_domain_YSC84-like"/>
</dbReference>
<feature type="signal peptide" evidence="2">
    <location>
        <begin position="1"/>
        <end position="18"/>
    </location>
</feature>
<feature type="compositionally biased region" description="Low complexity" evidence="1">
    <location>
        <begin position="274"/>
        <end position="290"/>
    </location>
</feature>
<feature type="chain" id="PRO_5045217211" description="Ysc84 actin-binding domain-containing protein" evidence="2">
    <location>
        <begin position="19"/>
        <end position="335"/>
    </location>
</feature>
<gene>
    <name evidence="4" type="ORF">SADO_06567</name>
</gene>
<evidence type="ECO:0000313" key="5">
    <source>
        <dbReference type="Proteomes" id="UP001460888"/>
    </source>
</evidence>
<feature type="region of interest" description="Disordered" evidence="1">
    <location>
        <begin position="229"/>
        <end position="335"/>
    </location>
</feature>
<feature type="compositionally biased region" description="Polar residues" evidence="1">
    <location>
        <begin position="243"/>
        <end position="254"/>
    </location>
</feature>
<evidence type="ECO:0000256" key="1">
    <source>
        <dbReference type="SAM" id="MobiDB-lite"/>
    </source>
</evidence>
<dbReference type="CDD" id="cd11524">
    <property type="entry name" value="SYLF"/>
    <property type="match status" value="1"/>
</dbReference>
<dbReference type="PANTHER" id="PTHR15629:SF2">
    <property type="entry name" value="SH3 DOMAIN-CONTAINING YSC84-LIKE PROTEIN 1"/>
    <property type="match status" value="1"/>
</dbReference>
<dbReference type="Proteomes" id="UP001460888">
    <property type="component" value="Unassembled WGS sequence"/>
</dbReference>
<reference evidence="4 5" key="1">
    <citation type="submission" date="2013-03" db="EMBL/GenBank/DDBJ databases">
        <title>Salinisphaera dokdonensis CL-ES53 Genome Sequencing.</title>
        <authorList>
            <person name="Li C."/>
            <person name="Lai Q."/>
            <person name="Shao Z."/>
        </authorList>
    </citation>
    <scope>NUCLEOTIDE SEQUENCE [LARGE SCALE GENOMIC DNA]</scope>
    <source>
        <strain evidence="4 5">CL-ES53</strain>
    </source>
</reference>
<feature type="compositionally biased region" description="Polar residues" evidence="1">
    <location>
        <begin position="291"/>
        <end position="301"/>
    </location>
</feature>
<evidence type="ECO:0000256" key="2">
    <source>
        <dbReference type="SAM" id="SignalP"/>
    </source>
</evidence>
<proteinExistence type="predicted"/>
<protein>
    <recommendedName>
        <fullName evidence="3">Ysc84 actin-binding domain-containing protein</fullName>
    </recommendedName>
</protein>
<dbReference type="PANTHER" id="PTHR15629">
    <property type="entry name" value="SH3YL1 PROTEIN"/>
    <property type="match status" value="1"/>
</dbReference>
<keyword evidence="5" id="KW-1185">Reference proteome</keyword>
<keyword evidence="2" id="KW-0732">Signal</keyword>
<feature type="compositionally biased region" description="Basic and acidic residues" evidence="1">
    <location>
        <begin position="229"/>
        <end position="241"/>
    </location>
</feature>
<evidence type="ECO:0000313" key="4">
    <source>
        <dbReference type="EMBL" id="MES1928896.1"/>
    </source>
</evidence>